<evidence type="ECO:0000313" key="2">
    <source>
        <dbReference type="Proteomes" id="UP000230392"/>
    </source>
</evidence>
<name>A0A2G9YBW3_9BACT</name>
<evidence type="ECO:0000313" key="1">
    <source>
        <dbReference type="EMBL" id="PIP16662.1"/>
    </source>
</evidence>
<accession>A0A2G9YBW3</accession>
<organism evidence="1 2">
    <name type="scientific">bacterium (Candidatus Ratteibacteria) CG23_combo_of_CG06-09_8_20_14_all_48_7</name>
    <dbReference type="NCBI Taxonomy" id="2014292"/>
    <lineage>
        <taxon>Bacteria</taxon>
        <taxon>Candidatus Ratteibacteria</taxon>
    </lineage>
</organism>
<dbReference type="EMBL" id="PCRF01000040">
    <property type="protein sequence ID" value="PIP16662.1"/>
    <property type="molecule type" value="Genomic_DNA"/>
</dbReference>
<reference evidence="1 2" key="1">
    <citation type="submission" date="2017-09" db="EMBL/GenBank/DDBJ databases">
        <title>Depth-based differentiation of microbial function through sediment-hosted aquifers and enrichment of novel symbionts in the deep terrestrial subsurface.</title>
        <authorList>
            <person name="Probst A.J."/>
            <person name="Ladd B."/>
            <person name="Jarett J.K."/>
            <person name="Geller-Mcgrath D.E."/>
            <person name="Sieber C.M."/>
            <person name="Emerson J.B."/>
            <person name="Anantharaman K."/>
            <person name="Thomas B.C."/>
            <person name="Malmstrom R."/>
            <person name="Stieglmeier M."/>
            <person name="Klingl A."/>
            <person name="Woyke T."/>
            <person name="Ryan C.M."/>
            <person name="Banfield J.F."/>
        </authorList>
    </citation>
    <scope>NUCLEOTIDE SEQUENCE [LARGE SCALE GENOMIC DNA]</scope>
    <source>
        <strain evidence="1">CG23_combo_of_CG06-09_8_20_14_all_48_7</strain>
    </source>
</reference>
<proteinExistence type="predicted"/>
<comment type="caution">
    <text evidence="1">The sequence shown here is derived from an EMBL/GenBank/DDBJ whole genome shotgun (WGS) entry which is preliminary data.</text>
</comment>
<protein>
    <submittedName>
        <fullName evidence="1">Uncharacterized protein</fullName>
    </submittedName>
</protein>
<sequence>MKTEGYMRKIVAVVVMCAIVGLAVAIAVPRILAKDNTGTKQNWSGLKMVTYYSGLTGFFDSDTGRFYLYDANLENCVIIRQITALGEPMKKVK</sequence>
<dbReference type="Proteomes" id="UP000230392">
    <property type="component" value="Unassembled WGS sequence"/>
</dbReference>
<gene>
    <name evidence="1" type="ORF">COX46_00900</name>
</gene>
<dbReference type="AlphaFoldDB" id="A0A2G9YBW3"/>